<dbReference type="InterPro" id="IPR016055">
    <property type="entry name" value="A-D-PHexomutase_a/b/a-I/II/III"/>
</dbReference>
<evidence type="ECO:0000256" key="3">
    <source>
        <dbReference type="ARBA" id="ARBA00022692"/>
    </source>
</evidence>
<feature type="transmembrane region" description="Helical" evidence="6">
    <location>
        <begin position="595"/>
        <end position="618"/>
    </location>
</feature>
<evidence type="ECO:0000256" key="2">
    <source>
        <dbReference type="ARBA" id="ARBA00022475"/>
    </source>
</evidence>
<organism evidence="8">
    <name type="scientific">Mycoplasmopsis pulmonis (strain UAB CTIP)</name>
    <name type="common">Mycoplasma pulmonis</name>
    <dbReference type="NCBI Taxonomy" id="272635"/>
    <lineage>
        <taxon>Bacteria</taxon>
        <taxon>Bacillati</taxon>
        <taxon>Mycoplasmatota</taxon>
        <taxon>Mycoplasmoidales</taxon>
        <taxon>Metamycoplasmataceae</taxon>
        <taxon>Mycoplasmopsis</taxon>
    </lineage>
</organism>
<evidence type="ECO:0000256" key="6">
    <source>
        <dbReference type="SAM" id="Phobius"/>
    </source>
</evidence>
<keyword evidence="8" id="KW-1185">Reference proteome</keyword>
<evidence type="ECO:0000313" key="8">
    <source>
        <dbReference type="Proteomes" id="UP000000528"/>
    </source>
</evidence>
<dbReference type="SUPFAM" id="SSF53738">
    <property type="entry name" value="Phosphoglucomutase, first 3 domains"/>
    <property type="match status" value="1"/>
</dbReference>
<gene>
    <name evidence="7" type="ordered locus">MYPU_4840</name>
</gene>
<sequence>MEIFTNNLEFQNNELILPKVKKNFKLVEKFLELSITSFNNFLKSKKDYKKLFISNVGTNLTKDVQKKLLKNLNFSDGEIWTFKENVVLNKQQFNKIFKKMNYDFGIFIDKKSHNENLAFAFFQKEKGQMSQEEIKKIFDDFYDQKKQENENIKNVFYLDKNFFNSILISPKFLDDFKHKNDFSTFSSAASFIRTNDLLILEFIKDTLGINLKISKNKNDKFLKDISFDWSHSWKELVNSLKVLVENNPLSFVLNDGKIENMVVVYKTKKRIITGQELAALYLEYQAQILTKNQLKDSYIIVSSLTSNFLIEIAKKHGIEVIRKKSILEENKSQNNWTYKSNFIFAYENNYDFIFEENQSSLNITLTLLKIYEMLNFFKNTSTNIYKKLTEIHSQSYYYRYQKIEKKISSQAIDVFCREARKIETIGDEKIIRLEEIKTKNNLIFYKFTTINNNWFAFQIKKDEPDNLVVISEAKAPLLKDNPEVLIFEKKVQSFVNKNTEIITSKAFEKKDIYKFSFFSIVLIIVMYLVFTQIYSENSNDIFKISISEIKKVNLGFIVLLWTSTIFALLMQSIWRKRIISYQKVKVSLGHFMIGNLMGMVISLITPFAIGGDVIVYWYLRRKGLSRDVLLSSLFTSTIIYQISILVSSIIFFAIGYNIYALVFKTNTLLSVFFISGLAWSLLSTAIFLIFTLNKSIQNFFVSWITRIIELIPFIILKDPLASQIKIEYEFFQIRRSFKNIWKNTFLIIEGLFYEIFPKFVSGIAVFALVLGYIKNDLSIGPYLSFVITQNMILTANTLSISPGGSGSAEYLAINIYDFILNKPNSHSKATVIDFINKAFNLWPFILLSIMTIITISVGERRKDKVEGINKNNFLKNVDTIKKNNYWIYALWTLIPLNALIFGFVLLLPYIF</sequence>
<feature type="transmembrane region" description="Helical" evidence="6">
    <location>
        <begin position="671"/>
        <end position="690"/>
    </location>
</feature>
<dbReference type="RefSeq" id="WP_010925285.1">
    <property type="nucleotide sequence ID" value="NC_002771.1"/>
</dbReference>
<dbReference type="AlphaFoldDB" id="Q98Q82"/>
<evidence type="ECO:0008006" key="9">
    <source>
        <dbReference type="Google" id="ProtNLM"/>
    </source>
</evidence>
<accession>Q98Q82</accession>
<dbReference type="Gene3D" id="3.40.120.10">
    <property type="entry name" value="Alpha-D-Glucose-1,6-Bisphosphate, subunit A, domain 3"/>
    <property type="match status" value="2"/>
</dbReference>
<keyword evidence="3 6" id="KW-0812">Transmembrane</keyword>
<comment type="subcellular location">
    <subcellularLocation>
        <location evidence="1">Cell membrane</location>
        <topology evidence="1">Multi-pass membrane protein</topology>
    </subcellularLocation>
</comment>
<dbReference type="InterPro" id="IPR022791">
    <property type="entry name" value="L-PG_synthase/AglD"/>
</dbReference>
<dbReference type="GO" id="GO:0005886">
    <property type="term" value="C:plasma membrane"/>
    <property type="evidence" value="ECO:0007669"/>
    <property type="project" value="UniProtKB-SubCell"/>
</dbReference>
<evidence type="ECO:0000256" key="5">
    <source>
        <dbReference type="ARBA" id="ARBA00023136"/>
    </source>
</evidence>
<evidence type="ECO:0000256" key="1">
    <source>
        <dbReference type="ARBA" id="ARBA00004651"/>
    </source>
</evidence>
<keyword evidence="5 6" id="KW-0472">Membrane</keyword>
<feature type="transmembrane region" description="Helical" evidence="6">
    <location>
        <begin position="696"/>
        <end position="716"/>
    </location>
</feature>
<dbReference type="GO" id="GO:0005975">
    <property type="term" value="P:carbohydrate metabolic process"/>
    <property type="evidence" value="ECO:0007669"/>
    <property type="project" value="InterPro"/>
</dbReference>
<protein>
    <recommendedName>
        <fullName evidence="9">Lysylphosphatidylglycerol synthase</fullName>
    </recommendedName>
</protein>
<dbReference type="KEGG" id="mpu:MYPU_4840"/>
<dbReference type="HOGENOM" id="CLU_301645_0_0_14"/>
<evidence type="ECO:0000313" key="7">
    <source>
        <dbReference type="EMBL" id="CAC13657.1"/>
    </source>
</evidence>
<keyword evidence="2" id="KW-1003">Cell membrane</keyword>
<dbReference type="STRING" id="272635.gene:17577085"/>
<proteinExistence type="predicted"/>
<feature type="transmembrane region" description="Helical" evidence="6">
    <location>
        <begin position="515"/>
        <end position="534"/>
    </location>
</feature>
<feature type="transmembrane region" description="Helical" evidence="6">
    <location>
        <begin position="638"/>
        <end position="659"/>
    </location>
</feature>
<dbReference type="Pfam" id="PF03706">
    <property type="entry name" value="LPG_synthase_TM"/>
    <property type="match status" value="1"/>
</dbReference>
<evidence type="ECO:0000256" key="4">
    <source>
        <dbReference type="ARBA" id="ARBA00022989"/>
    </source>
</evidence>
<dbReference type="BioCyc" id="MPUL272635:G1GT6-488-MONOMER"/>
<feature type="transmembrane region" description="Helical" evidence="6">
    <location>
        <begin position="554"/>
        <end position="574"/>
    </location>
</feature>
<dbReference type="Proteomes" id="UP000000528">
    <property type="component" value="Chromosome"/>
</dbReference>
<feature type="transmembrane region" description="Helical" evidence="6">
    <location>
        <begin position="885"/>
        <end position="910"/>
    </location>
</feature>
<dbReference type="GO" id="GO:0016868">
    <property type="term" value="F:intramolecular phosphotransferase activity"/>
    <property type="evidence" value="ECO:0007669"/>
    <property type="project" value="InterPro"/>
</dbReference>
<feature type="transmembrane region" description="Helical" evidence="6">
    <location>
        <begin position="751"/>
        <end position="773"/>
    </location>
</feature>
<keyword evidence="4 6" id="KW-1133">Transmembrane helix</keyword>
<name>Q98Q82_MYCPU</name>
<reference evidence="7 8" key="1">
    <citation type="journal article" date="2001" name="Nucleic Acids Res.">
        <title>The complete genome sequence of the murine respiratory pathogen Mycoplasma pulmonis.</title>
        <authorList>
            <person name="Chambaud I."/>
            <person name="Heilig R."/>
            <person name="Ferris S."/>
            <person name="Barbe V."/>
            <person name="Samson D."/>
            <person name="Galisson F."/>
            <person name="Moszer I."/>
            <person name="Dybvig K."/>
            <person name="Wroblewski H."/>
            <person name="Viari A."/>
            <person name="Rocha E.P.C."/>
            <person name="Blanchard A."/>
        </authorList>
    </citation>
    <scope>NUCLEOTIDE SEQUENCE [LARGE SCALE GENOMIC DNA]</scope>
    <source>
        <strain evidence="7 8">UAB CTIP</strain>
    </source>
</reference>
<dbReference type="EMBL" id="AL445564">
    <property type="protein sequence ID" value="CAC13657.1"/>
    <property type="molecule type" value="Genomic_DNA"/>
</dbReference>
<dbReference type="eggNOG" id="COG1109">
    <property type="taxonomic scope" value="Bacteria"/>
</dbReference>
<dbReference type="PIR" id="D90572">
    <property type="entry name" value="D90572"/>
</dbReference>
<feature type="transmembrane region" description="Helical" evidence="6">
    <location>
        <begin position="841"/>
        <end position="858"/>
    </location>
</feature>